<dbReference type="InterPro" id="IPR013096">
    <property type="entry name" value="Cupin_2"/>
</dbReference>
<sequence length="117" mass="13089">MPLANVFDALPSRCPSDVELVDALLKRPGLRIERIVSTGQASPPGFWYDQAEGEWVVLLSGAAGLRLEHEDHTRLLKPGDCLDIPPHCRHRVEWTSQQTSTIWLAVFYSASLPWPNS</sequence>
<proteinExistence type="predicted"/>
<evidence type="ECO:0000313" key="2">
    <source>
        <dbReference type="EMBL" id="MBC3474506.1"/>
    </source>
</evidence>
<organism evidence="2 3">
    <name type="scientific">Pseudomonas taiwanensis</name>
    <dbReference type="NCBI Taxonomy" id="470150"/>
    <lineage>
        <taxon>Bacteria</taxon>
        <taxon>Pseudomonadati</taxon>
        <taxon>Pseudomonadota</taxon>
        <taxon>Gammaproteobacteria</taxon>
        <taxon>Pseudomonadales</taxon>
        <taxon>Pseudomonadaceae</taxon>
        <taxon>Pseudomonas</taxon>
    </lineage>
</organism>
<evidence type="ECO:0000313" key="3">
    <source>
        <dbReference type="Proteomes" id="UP000628086"/>
    </source>
</evidence>
<dbReference type="SUPFAM" id="SSF51182">
    <property type="entry name" value="RmlC-like cupins"/>
    <property type="match status" value="1"/>
</dbReference>
<dbReference type="RefSeq" id="WP_023380853.1">
    <property type="nucleotide sequence ID" value="NZ_JABWRR010000001.1"/>
</dbReference>
<dbReference type="InterPro" id="IPR014710">
    <property type="entry name" value="RmlC-like_jellyroll"/>
</dbReference>
<keyword evidence="3" id="KW-1185">Reference proteome</keyword>
<evidence type="ECO:0000259" key="1">
    <source>
        <dbReference type="Pfam" id="PF07883"/>
    </source>
</evidence>
<dbReference type="CDD" id="cd06981">
    <property type="entry name" value="cupin_reut_a1446"/>
    <property type="match status" value="1"/>
</dbReference>
<dbReference type="Gene3D" id="2.60.120.10">
    <property type="entry name" value="Jelly Rolls"/>
    <property type="match status" value="1"/>
</dbReference>
<protein>
    <submittedName>
        <fullName evidence="2">Cupin domain-containing protein</fullName>
    </submittedName>
</protein>
<dbReference type="InterPro" id="IPR011051">
    <property type="entry name" value="RmlC_Cupin_sf"/>
</dbReference>
<gene>
    <name evidence="2" type="ORF">HU747_02740</name>
</gene>
<name>A0ABR6V1Y2_9PSED</name>
<dbReference type="Proteomes" id="UP000628086">
    <property type="component" value="Unassembled WGS sequence"/>
</dbReference>
<dbReference type="EMBL" id="JABWRS010000001">
    <property type="protein sequence ID" value="MBC3474506.1"/>
    <property type="molecule type" value="Genomic_DNA"/>
</dbReference>
<comment type="caution">
    <text evidence="2">The sequence shown here is derived from an EMBL/GenBank/DDBJ whole genome shotgun (WGS) entry which is preliminary data.</text>
</comment>
<dbReference type="Pfam" id="PF07883">
    <property type="entry name" value="Cupin_2"/>
    <property type="match status" value="1"/>
</dbReference>
<reference evidence="2 3" key="1">
    <citation type="journal article" date="2020" name="Microorganisms">
        <title>Reliable Identification of Environmental Pseudomonas Isolates Using the rpoD Gene.</title>
        <authorList>
            <consortium name="The Broad Institute Genome Sequencing Platform"/>
            <person name="Girard L."/>
            <person name="Lood C."/>
            <person name="Rokni-Zadeh H."/>
            <person name="van Noort V."/>
            <person name="Lavigne R."/>
            <person name="De Mot R."/>
        </authorList>
    </citation>
    <scope>NUCLEOTIDE SEQUENCE [LARGE SCALE GENOMIC DNA]</scope>
    <source>
        <strain evidence="2 3">RW7P2</strain>
    </source>
</reference>
<accession>A0ABR6V1Y2</accession>
<feature type="domain" description="Cupin type-2" evidence="1">
    <location>
        <begin position="42"/>
        <end position="107"/>
    </location>
</feature>